<evidence type="ECO:0000256" key="4">
    <source>
        <dbReference type="ARBA" id="ARBA00022692"/>
    </source>
</evidence>
<keyword evidence="7 8" id="KW-0472">Membrane</keyword>
<evidence type="ECO:0000256" key="7">
    <source>
        <dbReference type="ARBA" id="ARBA00023136"/>
    </source>
</evidence>
<keyword evidence="2" id="KW-0328">Glycosyltransferase</keyword>
<evidence type="ECO:0000256" key="1">
    <source>
        <dbReference type="ARBA" id="ARBA00022475"/>
    </source>
</evidence>
<keyword evidence="6 8" id="KW-1133">Transmembrane helix</keyword>
<dbReference type="AlphaFoldDB" id="A0A3M0B8P0"/>
<comment type="caution">
    <text evidence="10">The sequence shown here is derived from an EMBL/GenBank/DDBJ whole genome shotgun (WGS) entry which is preliminary data.</text>
</comment>
<dbReference type="InterPro" id="IPR029044">
    <property type="entry name" value="Nucleotide-diphossugar_trans"/>
</dbReference>
<evidence type="ECO:0000256" key="8">
    <source>
        <dbReference type="SAM" id="Phobius"/>
    </source>
</evidence>
<dbReference type="PANTHER" id="PTHR48090:SF3">
    <property type="entry name" value="UNDECAPRENYL-PHOSPHATE 4-DEOXY-4-FORMAMIDO-L-ARABINOSE TRANSFERASE"/>
    <property type="match status" value="1"/>
</dbReference>
<evidence type="ECO:0000313" key="10">
    <source>
        <dbReference type="EMBL" id="RMA92499.1"/>
    </source>
</evidence>
<dbReference type="Pfam" id="PF00535">
    <property type="entry name" value="Glycos_transf_2"/>
    <property type="match status" value="1"/>
</dbReference>
<keyword evidence="1" id="KW-1003">Cell membrane</keyword>
<dbReference type="InterPro" id="IPR050256">
    <property type="entry name" value="Glycosyltransferase_2"/>
</dbReference>
<dbReference type="Gene3D" id="3.90.550.10">
    <property type="entry name" value="Spore Coat Polysaccharide Biosynthesis Protein SpsA, Chain A"/>
    <property type="match status" value="1"/>
</dbReference>
<dbReference type="InterPro" id="IPR001173">
    <property type="entry name" value="Glyco_trans_2-like"/>
</dbReference>
<keyword evidence="5" id="KW-0448">Lipopolysaccharide biosynthesis</keyword>
<protein>
    <submittedName>
        <fullName evidence="10">Glycosyltransferase involved in cell wall biosynthesis</fullName>
    </submittedName>
</protein>
<evidence type="ECO:0000256" key="3">
    <source>
        <dbReference type="ARBA" id="ARBA00022679"/>
    </source>
</evidence>
<evidence type="ECO:0000259" key="9">
    <source>
        <dbReference type="Pfam" id="PF00535"/>
    </source>
</evidence>
<keyword evidence="11" id="KW-1185">Reference proteome</keyword>
<keyword evidence="3 10" id="KW-0808">Transferase</keyword>
<dbReference type="GO" id="GO:0009103">
    <property type="term" value="P:lipopolysaccharide biosynthetic process"/>
    <property type="evidence" value="ECO:0007669"/>
    <property type="project" value="UniProtKB-KW"/>
</dbReference>
<proteinExistence type="predicted"/>
<dbReference type="CDD" id="cd04187">
    <property type="entry name" value="DPM1_like_bac"/>
    <property type="match status" value="1"/>
</dbReference>
<evidence type="ECO:0000256" key="2">
    <source>
        <dbReference type="ARBA" id="ARBA00022676"/>
    </source>
</evidence>
<dbReference type="GO" id="GO:0005886">
    <property type="term" value="C:plasma membrane"/>
    <property type="evidence" value="ECO:0007669"/>
    <property type="project" value="TreeGrafter"/>
</dbReference>
<feature type="transmembrane region" description="Helical" evidence="8">
    <location>
        <begin position="271"/>
        <end position="296"/>
    </location>
</feature>
<reference evidence="10 11" key="1">
    <citation type="submission" date="2018-10" db="EMBL/GenBank/DDBJ databases">
        <title>Genomic Encyclopedia of Archaeal and Bacterial Type Strains, Phase II (KMG-II): from individual species to whole genera.</title>
        <authorList>
            <person name="Goeker M."/>
        </authorList>
    </citation>
    <scope>NUCLEOTIDE SEQUENCE [LARGE SCALE GENOMIC DNA]</scope>
    <source>
        <strain evidence="10 11">VM1</strain>
    </source>
</reference>
<dbReference type="GO" id="GO:0099621">
    <property type="term" value="F:undecaprenyl-phosphate 4-deoxy-4-formamido-L-arabinose transferase activity"/>
    <property type="evidence" value="ECO:0007669"/>
    <property type="project" value="TreeGrafter"/>
</dbReference>
<feature type="domain" description="Glycosyltransferase 2-like" evidence="9">
    <location>
        <begin position="7"/>
        <end position="169"/>
    </location>
</feature>
<evidence type="ECO:0000256" key="6">
    <source>
        <dbReference type="ARBA" id="ARBA00022989"/>
    </source>
</evidence>
<keyword evidence="4 8" id="KW-0812">Transmembrane</keyword>
<dbReference type="OrthoDB" id="9810303at2"/>
<dbReference type="RefSeq" id="WP_121923747.1">
    <property type="nucleotide sequence ID" value="NZ_REFO01000017.1"/>
</dbReference>
<feature type="transmembrane region" description="Helical" evidence="8">
    <location>
        <begin position="234"/>
        <end position="256"/>
    </location>
</feature>
<name>A0A3M0B8P0_9AQUI</name>
<gene>
    <name evidence="10" type="ORF">CLV39_1655</name>
</gene>
<accession>A0A3M0B8P0</accession>
<evidence type="ECO:0000256" key="5">
    <source>
        <dbReference type="ARBA" id="ARBA00022985"/>
    </source>
</evidence>
<dbReference type="SUPFAM" id="SSF53448">
    <property type="entry name" value="Nucleotide-diphospho-sugar transferases"/>
    <property type="match status" value="1"/>
</dbReference>
<evidence type="ECO:0000313" key="11">
    <source>
        <dbReference type="Proteomes" id="UP000280842"/>
    </source>
</evidence>
<dbReference type="EMBL" id="REFO01000017">
    <property type="protein sequence ID" value="RMA92499.1"/>
    <property type="molecule type" value="Genomic_DNA"/>
</dbReference>
<sequence>MKKVDLSIVIPVYNEEENLPILYEKLKSVLDKLGKSYEIIFVNDGSTDKSWEIIKQLSEKDPTVVGVNFRRNYGQTAAMSAGFDIARGDIIITMDADLQNDPEDIPKLLEKVNEGYDIVSGWRKNRKDAFISRTLPSRIANWLISKVTGVHLHDYGCSLKAYKADIAKKLDYYGEMHRFLPALAKPYGAKITEIVVKHHPRLYGKSKYGISRTFKVILDLFLVKFLLDYRTKPLRVFGGTGLVLFFIGFFSLLYLVSLKLFLGHDIGNRPLLIFGTLLVLSGIQLISTGIVAELITRTYYESQNKRPYFIKEVVRKQD</sequence>
<dbReference type="PANTHER" id="PTHR48090">
    <property type="entry name" value="UNDECAPRENYL-PHOSPHATE 4-DEOXY-4-FORMAMIDO-L-ARABINOSE TRANSFERASE-RELATED"/>
    <property type="match status" value="1"/>
</dbReference>
<organism evidence="10 11">
    <name type="scientific">Hydrogenothermus marinus</name>
    <dbReference type="NCBI Taxonomy" id="133270"/>
    <lineage>
        <taxon>Bacteria</taxon>
        <taxon>Pseudomonadati</taxon>
        <taxon>Aquificota</taxon>
        <taxon>Aquificia</taxon>
        <taxon>Aquificales</taxon>
        <taxon>Hydrogenothermaceae</taxon>
        <taxon>Hydrogenothermus</taxon>
    </lineage>
</organism>
<dbReference type="Proteomes" id="UP000280842">
    <property type="component" value="Unassembled WGS sequence"/>
</dbReference>
<dbReference type="FunFam" id="3.90.550.10:FF:000158">
    <property type="entry name" value="Glycosyl transferase family 2"/>
    <property type="match status" value="1"/>
</dbReference>